<dbReference type="Pfam" id="PF13229">
    <property type="entry name" value="Beta_helix"/>
    <property type="match status" value="1"/>
</dbReference>
<dbReference type="Pfam" id="PF08548">
    <property type="entry name" value="Peptidase_M10_C"/>
    <property type="match status" value="1"/>
</dbReference>
<dbReference type="RefSeq" id="WP_147846006.1">
    <property type="nucleotide sequence ID" value="NZ_VDUZ01000005.1"/>
</dbReference>
<dbReference type="Pfam" id="PF19077">
    <property type="entry name" value="Big_13"/>
    <property type="match status" value="3"/>
</dbReference>
<feature type="domain" description="Bacterial Ig-like" evidence="6">
    <location>
        <begin position="654"/>
        <end position="746"/>
    </location>
</feature>
<keyword evidence="2" id="KW-0964">Secreted</keyword>
<protein>
    <submittedName>
        <fullName evidence="7">Uncharacterized protein</fullName>
    </submittedName>
</protein>
<name>A0A5C8PSP2_9HYPH</name>
<dbReference type="InterPro" id="IPR044016">
    <property type="entry name" value="Big_13"/>
</dbReference>
<dbReference type="InterPro" id="IPR039448">
    <property type="entry name" value="Beta_helix"/>
</dbReference>
<dbReference type="EMBL" id="VDUZ01000005">
    <property type="protein sequence ID" value="TXL79499.1"/>
    <property type="molecule type" value="Genomic_DNA"/>
</dbReference>
<dbReference type="Gene3D" id="2.60.40.10">
    <property type="entry name" value="Immunoglobulins"/>
    <property type="match status" value="2"/>
</dbReference>
<dbReference type="InterPro" id="IPR011049">
    <property type="entry name" value="Serralysin-like_metalloprot_C"/>
</dbReference>
<keyword evidence="3" id="KW-0677">Repeat</keyword>
<dbReference type="InterPro" id="IPR018511">
    <property type="entry name" value="Hemolysin-typ_Ca-bd_CS"/>
</dbReference>
<dbReference type="SUPFAM" id="SSF51120">
    <property type="entry name" value="beta-Roll"/>
    <property type="match status" value="1"/>
</dbReference>
<evidence type="ECO:0000256" key="2">
    <source>
        <dbReference type="ARBA" id="ARBA00022525"/>
    </source>
</evidence>
<evidence type="ECO:0000256" key="3">
    <source>
        <dbReference type="ARBA" id="ARBA00022737"/>
    </source>
</evidence>
<dbReference type="SMART" id="SM00710">
    <property type="entry name" value="PbH1"/>
    <property type="match status" value="7"/>
</dbReference>
<dbReference type="InterPro" id="IPR012334">
    <property type="entry name" value="Pectin_lyas_fold"/>
</dbReference>
<dbReference type="InterPro" id="IPR006626">
    <property type="entry name" value="PbH1"/>
</dbReference>
<evidence type="ECO:0000313" key="8">
    <source>
        <dbReference type="Proteomes" id="UP000321638"/>
    </source>
</evidence>
<organism evidence="7 8">
    <name type="scientific">Vineibacter terrae</name>
    <dbReference type="NCBI Taxonomy" id="2586908"/>
    <lineage>
        <taxon>Bacteria</taxon>
        <taxon>Pseudomonadati</taxon>
        <taxon>Pseudomonadota</taxon>
        <taxon>Alphaproteobacteria</taxon>
        <taxon>Hyphomicrobiales</taxon>
        <taxon>Vineibacter</taxon>
    </lineage>
</organism>
<dbReference type="Proteomes" id="UP000321638">
    <property type="component" value="Unassembled WGS sequence"/>
</dbReference>
<dbReference type="GO" id="GO:0005509">
    <property type="term" value="F:calcium ion binding"/>
    <property type="evidence" value="ECO:0007669"/>
    <property type="project" value="InterPro"/>
</dbReference>
<dbReference type="OrthoDB" id="7291707at2"/>
<accession>A0A5C8PSP2</accession>
<dbReference type="Gene3D" id="2.150.10.10">
    <property type="entry name" value="Serralysin-like metalloprotease, C-terminal"/>
    <property type="match status" value="1"/>
</dbReference>
<dbReference type="AlphaFoldDB" id="A0A5C8PSP2"/>
<dbReference type="PRINTS" id="PR00313">
    <property type="entry name" value="CABNDNGRPT"/>
</dbReference>
<feature type="domain" description="Bacterial Ig-like" evidence="6">
    <location>
        <begin position="759"/>
        <end position="831"/>
    </location>
</feature>
<evidence type="ECO:0000259" key="6">
    <source>
        <dbReference type="Pfam" id="PF19077"/>
    </source>
</evidence>
<proteinExistence type="predicted"/>
<reference evidence="7 8" key="1">
    <citation type="submission" date="2019-06" db="EMBL/GenBank/DDBJ databases">
        <title>New taxonomy in bacterial strain CC-CFT640, isolated from vineyard.</title>
        <authorList>
            <person name="Lin S.-Y."/>
            <person name="Tsai C.-F."/>
            <person name="Young C.-C."/>
        </authorList>
    </citation>
    <scope>NUCLEOTIDE SEQUENCE [LARGE SCALE GENOMIC DNA]</scope>
    <source>
        <strain evidence="7 8">CC-CFT640</strain>
    </source>
</reference>
<comment type="caution">
    <text evidence="7">The sequence shown here is derived from an EMBL/GenBank/DDBJ whole genome shotgun (WGS) entry which is preliminary data.</text>
</comment>
<dbReference type="InterPro" id="IPR013783">
    <property type="entry name" value="Ig-like_fold"/>
</dbReference>
<evidence type="ECO:0000313" key="7">
    <source>
        <dbReference type="EMBL" id="TXL79499.1"/>
    </source>
</evidence>
<dbReference type="PROSITE" id="PS00330">
    <property type="entry name" value="HEMOLYSIN_CALCIUM"/>
    <property type="match status" value="1"/>
</dbReference>
<evidence type="ECO:0000259" key="4">
    <source>
        <dbReference type="Pfam" id="PF08548"/>
    </source>
</evidence>
<dbReference type="SUPFAM" id="SSF51126">
    <property type="entry name" value="Pectin lyase-like"/>
    <property type="match status" value="2"/>
</dbReference>
<feature type="domain" description="Peptidase M10 serralysin C-terminal" evidence="4">
    <location>
        <begin position="1046"/>
        <end position="1098"/>
    </location>
</feature>
<dbReference type="NCBIfam" id="NF033510">
    <property type="entry name" value="Ca_tandemer"/>
    <property type="match status" value="3"/>
</dbReference>
<gene>
    <name evidence="7" type="ORF">FHP25_06020</name>
</gene>
<feature type="domain" description="Right handed beta helix" evidence="5">
    <location>
        <begin position="416"/>
        <end position="569"/>
    </location>
</feature>
<dbReference type="InterPro" id="IPR011050">
    <property type="entry name" value="Pectin_lyase_fold/virulence"/>
</dbReference>
<keyword evidence="8" id="KW-1185">Reference proteome</keyword>
<dbReference type="GO" id="GO:0005615">
    <property type="term" value="C:extracellular space"/>
    <property type="evidence" value="ECO:0007669"/>
    <property type="project" value="InterPro"/>
</dbReference>
<comment type="subcellular location">
    <subcellularLocation>
        <location evidence="1">Secreted</location>
    </subcellularLocation>
</comment>
<sequence>MATTTNADFGATLNAAIQGGYVAHLSGQTYTIDQPIVIHVTSTTQGALGIDGGGATLVSQVTNGAPLIQIVVDPGVDLRYLTLSNFTIAGNGLEGAGIRIVADGNDRWVYNWTIDNVTVQHVGGYGLDVQGSVFEGSVRDSWMIDNAKGGAVFAHSAGGGQVSALRWFGGGLKDNGGAGLVLDNGARDLTVDGAAFVNNADVGISAAWGISAVSASTFQDNHGPGVWFQNYGNFNNNTFTTSGVQGVGIQGYLAGSATLVGNTSTYTGAGSDPTALADLQGNGGAFLVGDSGRIVTGSSVAVSGVGGGNEAHVVVDSQGVALPTLAAVSAATTASVASSTGTDAVESALRSAIASGTVTHLTDTTTYTVTAPIVINITSSIQAETGIDLGGAKIISHIAGGGPVIEIIVAPGVDVGHLTLSNFSVLGNGGEGDGIKIVADGKDRVIRDLSINNVNVEHVGGIGLDVLGNVSHGTVLESWMHGNGEGGARFANSAGGGTASGLEWMGGGFRKNGGAGLILDNGAHDMTVRGAYFVDNYGPGLYATSGITLVRDSGFENNEGVGALVGSSANFVDVGFATYGVQKTGVGGYLAGGQVTLTGVGSEYYGWGANPTVLANLQGSGTLAMVGGGEVVAGPNVTMSGGNPVINPPADTTAPAVTERLASDTGASASDKITADPALTGTGDPGAVVHFTVDGKAIAATAMATASGVWSYTPVGLADGQHTVVASQTDAAGNTGTASLIFKLDTTAPVVTERLAGGTATSSPVLTGTGDPDTLVHFTIDGRAIAATTTADASGVWSYTPVGLADGQHTIVASQTDAAGNTGSAAFTFTLATAQSAVQPGPAPVVTQKLVSDTGASSTDNITWDPTLAGTADAGAVLHFTVDGKAITATATADAKGAWSFTPVGLTDGAHTIVASETNAAGVTGTASLAFTLDTHTPIPIFTSVVQSNGQATVSGTTGTANDTISIYDGPTWAGFATTGSDGHFSFTTAAASSAVHFYGANATDLAGSEGHGIGKAILGSYKSDTLSGTSGGDVINGGGGDDKITGGAGADTLSGAAGKDRFVYNAAAQSTPAAADTITDFQHGSDKIDFTTIAGITAAAGVPLFQGNITGSGNLTLNPHSVAYVEAGGATHVLVNTSNAPETVTATDTHAANMEIVLLGVNLGLTASDFSHS</sequence>
<feature type="domain" description="Bacterial Ig-like" evidence="6">
    <location>
        <begin position="843"/>
        <end position="935"/>
    </location>
</feature>
<dbReference type="Gene3D" id="2.160.20.10">
    <property type="entry name" value="Single-stranded right-handed beta-helix, Pectin lyase-like"/>
    <property type="match status" value="2"/>
</dbReference>
<evidence type="ECO:0000256" key="1">
    <source>
        <dbReference type="ARBA" id="ARBA00004613"/>
    </source>
</evidence>
<dbReference type="InterPro" id="IPR013858">
    <property type="entry name" value="Peptidase_M10B_C"/>
</dbReference>
<evidence type="ECO:0000259" key="5">
    <source>
        <dbReference type="Pfam" id="PF13229"/>
    </source>
</evidence>